<dbReference type="AlphaFoldDB" id="A0A314L0T4"/>
<keyword evidence="2" id="KW-1185">Reference proteome</keyword>
<dbReference type="STRING" id="49451.A0A314L0T4"/>
<dbReference type="Gramene" id="OIT35261">
    <property type="protein sequence ID" value="OIT35261"/>
    <property type="gene ID" value="A4A49_24480"/>
</dbReference>
<sequence>MVRVNSDALKYNFIQVLLDELKGQKRECSKHYKCSNNTSWRNFLNGFKILKSTTRQPANQIRLKFQW</sequence>
<comment type="caution">
    <text evidence="1">The sequence shown here is derived from an EMBL/GenBank/DDBJ whole genome shotgun (WGS) entry which is preliminary data.</text>
</comment>
<evidence type="ECO:0000313" key="1">
    <source>
        <dbReference type="EMBL" id="OIT35261.1"/>
    </source>
</evidence>
<dbReference type="EMBL" id="MJEQ01000584">
    <property type="protein sequence ID" value="OIT35261.1"/>
    <property type="molecule type" value="Genomic_DNA"/>
</dbReference>
<accession>A0A314L0T4</accession>
<proteinExistence type="predicted"/>
<protein>
    <submittedName>
        <fullName evidence="1">Uncharacterized protein</fullName>
    </submittedName>
</protein>
<organism evidence="1 2">
    <name type="scientific">Nicotiana attenuata</name>
    <name type="common">Coyote tobacco</name>
    <dbReference type="NCBI Taxonomy" id="49451"/>
    <lineage>
        <taxon>Eukaryota</taxon>
        <taxon>Viridiplantae</taxon>
        <taxon>Streptophyta</taxon>
        <taxon>Embryophyta</taxon>
        <taxon>Tracheophyta</taxon>
        <taxon>Spermatophyta</taxon>
        <taxon>Magnoliopsida</taxon>
        <taxon>eudicotyledons</taxon>
        <taxon>Gunneridae</taxon>
        <taxon>Pentapetalae</taxon>
        <taxon>asterids</taxon>
        <taxon>lamiids</taxon>
        <taxon>Solanales</taxon>
        <taxon>Solanaceae</taxon>
        <taxon>Nicotianoideae</taxon>
        <taxon>Nicotianeae</taxon>
        <taxon>Nicotiana</taxon>
    </lineage>
</organism>
<name>A0A314L0T4_NICAT</name>
<dbReference type="Proteomes" id="UP000187609">
    <property type="component" value="Unassembled WGS sequence"/>
</dbReference>
<reference evidence="1" key="1">
    <citation type="submission" date="2016-11" db="EMBL/GenBank/DDBJ databases">
        <title>The genome of Nicotiana attenuata.</title>
        <authorList>
            <person name="Xu S."/>
            <person name="Brockmoeller T."/>
            <person name="Gaquerel E."/>
            <person name="Navarro A."/>
            <person name="Kuhl H."/>
            <person name="Gase K."/>
            <person name="Ling Z."/>
            <person name="Zhou W."/>
            <person name="Kreitzer C."/>
            <person name="Stanke M."/>
            <person name="Tang H."/>
            <person name="Lyons E."/>
            <person name="Pandey P."/>
            <person name="Pandey S.P."/>
            <person name="Timmermann B."/>
            <person name="Baldwin I.T."/>
        </authorList>
    </citation>
    <scope>NUCLEOTIDE SEQUENCE [LARGE SCALE GENOMIC DNA]</scope>
    <source>
        <strain evidence="1">UT</strain>
    </source>
</reference>
<gene>
    <name evidence="1" type="ORF">A4A49_24480</name>
</gene>
<evidence type="ECO:0000313" key="2">
    <source>
        <dbReference type="Proteomes" id="UP000187609"/>
    </source>
</evidence>